<evidence type="ECO:0000313" key="9">
    <source>
        <dbReference type="Proteomes" id="UP001058533"/>
    </source>
</evidence>
<feature type="transmembrane region" description="Helical" evidence="6">
    <location>
        <begin position="293"/>
        <end position="313"/>
    </location>
</feature>
<dbReference type="InterPro" id="IPR029044">
    <property type="entry name" value="Nucleotide-diphossugar_trans"/>
</dbReference>
<dbReference type="CDD" id="cd02525">
    <property type="entry name" value="Succinoglycan_BP_ExoA"/>
    <property type="match status" value="1"/>
</dbReference>
<organism evidence="8 9">
    <name type="scientific">Sphingomonas qomolangmaensis</name>
    <dbReference type="NCBI Taxonomy" id="2918765"/>
    <lineage>
        <taxon>Bacteria</taxon>
        <taxon>Pseudomonadati</taxon>
        <taxon>Pseudomonadota</taxon>
        <taxon>Alphaproteobacteria</taxon>
        <taxon>Sphingomonadales</taxon>
        <taxon>Sphingomonadaceae</taxon>
        <taxon>Sphingomonas</taxon>
    </lineage>
</organism>
<evidence type="ECO:0000256" key="5">
    <source>
        <dbReference type="ARBA" id="ARBA00023136"/>
    </source>
</evidence>
<dbReference type="PANTHER" id="PTHR43646:SF2">
    <property type="entry name" value="GLYCOSYLTRANSFERASE 2-LIKE DOMAIN-CONTAINING PROTEIN"/>
    <property type="match status" value="1"/>
</dbReference>
<evidence type="ECO:0000256" key="1">
    <source>
        <dbReference type="ARBA" id="ARBA00004236"/>
    </source>
</evidence>
<proteinExistence type="predicted"/>
<feature type="domain" description="Glycosyltransferase 2-like" evidence="7">
    <location>
        <begin position="5"/>
        <end position="170"/>
    </location>
</feature>
<evidence type="ECO:0000256" key="2">
    <source>
        <dbReference type="ARBA" id="ARBA00022475"/>
    </source>
</evidence>
<accession>A0ABY5L615</accession>
<keyword evidence="9" id="KW-1185">Reference proteome</keyword>
<dbReference type="RefSeq" id="WP_256506210.1">
    <property type="nucleotide sequence ID" value="NZ_CP101740.1"/>
</dbReference>
<dbReference type="PANTHER" id="PTHR43646">
    <property type="entry name" value="GLYCOSYLTRANSFERASE"/>
    <property type="match status" value="1"/>
</dbReference>
<keyword evidence="2" id="KW-1003">Cell membrane</keyword>
<reference evidence="8" key="1">
    <citation type="submission" date="2022-07" db="EMBL/GenBank/DDBJ databases">
        <title>Sphingomonas sp. nov., a novel bacterium isolated from the north slope of the Mount Everest.</title>
        <authorList>
            <person name="Cui X."/>
            <person name="Liu Y."/>
        </authorList>
    </citation>
    <scope>NUCLEOTIDE SEQUENCE</scope>
    <source>
        <strain evidence="8">S5-59</strain>
    </source>
</reference>
<dbReference type="SUPFAM" id="SSF53448">
    <property type="entry name" value="Nucleotide-diphospho-sugar transferases"/>
    <property type="match status" value="1"/>
</dbReference>
<protein>
    <submittedName>
        <fullName evidence="8">Glycosyltransferase family 2 protein</fullName>
    </submittedName>
</protein>
<dbReference type="Proteomes" id="UP001058533">
    <property type="component" value="Chromosome"/>
</dbReference>
<dbReference type="Gene3D" id="3.90.550.10">
    <property type="entry name" value="Spore Coat Polysaccharide Biosynthesis Protein SpsA, Chain A"/>
    <property type="match status" value="1"/>
</dbReference>
<keyword evidence="5 6" id="KW-0472">Membrane</keyword>
<evidence type="ECO:0000256" key="6">
    <source>
        <dbReference type="SAM" id="Phobius"/>
    </source>
</evidence>
<evidence type="ECO:0000256" key="4">
    <source>
        <dbReference type="ARBA" id="ARBA00022679"/>
    </source>
</evidence>
<comment type="subcellular location">
    <subcellularLocation>
        <location evidence="1">Cell membrane</location>
    </subcellularLocation>
</comment>
<evidence type="ECO:0000313" key="8">
    <source>
        <dbReference type="EMBL" id="UUL82390.1"/>
    </source>
</evidence>
<gene>
    <name evidence="8" type="ORF">NMP03_14625</name>
</gene>
<keyword evidence="3" id="KW-0328">Glycosyltransferase</keyword>
<sequence>MNLLVVIPCLNEAAHLGGLIAQLLCDPSIDLLVVADGGSIDGSQRIVQDLAAHDPRVRLINNSARIQSAGINRAVAQYGDGYRWLLRVDAHCHYPDGYASTLLRAADAQSASAVVVPMLTQGKCGFQLAVATAQNSVLGTGGSAHRHLGEGRLVDHGHHALLRLDLFRKIGGYCEAMPCNEDAELDHRQTLAGGRIWLEPTAAIVYFPRSRPGALWRQYYRYGVGRARNLRRHRMRPHLRQLAPLAVPAALTLLPLAAWHPIFALPVIAWLLLCLLLGAAIGTRKGGGWRMAAGIAAAIMHAAWAFGFIAEMIGNPRSIAPRYGLLSR</sequence>
<dbReference type="Pfam" id="PF00535">
    <property type="entry name" value="Glycos_transf_2"/>
    <property type="match status" value="1"/>
</dbReference>
<feature type="transmembrane region" description="Helical" evidence="6">
    <location>
        <begin position="263"/>
        <end position="281"/>
    </location>
</feature>
<dbReference type="InterPro" id="IPR001173">
    <property type="entry name" value="Glyco_trans_2-like"/>
</dbReference>
<dbReference type="EMBL" id="CP101740">
    <property type="protein sequence ID" value="UUL82390.1"/>
    <property type="molecule type" value="Genomic_DNA"/>
</dbReference>
<keyword evidence="4" id="KW-0808">Transferase</keyword>
<keyword evidence="6" id="KW-0812">Transmembrane</keyword>
<keyword evidence="6" id="KW-1133">Transmembrane helix</keyword>
<evidence type="ECO:0000259" key="7">
    <source>
        <dbReference type="Pfam" id="PF00535"/>
    </source>
</evidence>
<name>A0ABY5L615_9SPHN</name>
<evidence type="ECO:0000256" key="3">
    <source>
        <dbReference type="ARBA" id="ARBA00022676"/>
    </source>
</evidence>